<evidence type="ECO:0000256" key="4">
    <source>
        <dbReference type="ARBA" id="ARBA00022792"/>
    </source>
</evidence>
<feature type="compositionally biased region" description="Low complexity" evidence="9">
    <location>
        <begin position="173"/>
        <end position="186"/>
    </location>
</feature>
<feature type="coiled-coil region" evidence="8">
    <location>
        <begin position="389"/>
        <end position="416"/>
    </location>
</feature>
<comment type="subcellular location">
    <subcellularLocation>
        <location evidence="1">Mitochondrion inner membrane</location>
    </subcellularLocation>
</comment>
<keyword evidence="4" id="KW-0999">Mitochondrion inner membrane</keyword>
<keyword evidence="6" id="KW-0496">Mitochondrion</keyword>
<evidence type="ECO:0000256" key="8">
    <source>
        <dbReference type="SAM" id="Coils"/>
    </source>
</evidence>
<keyword evidence="8" id="KW-0175">Coiled coil</keyword>
<comment type="similarity">
    <text evidence="2">Belongs to the MICOS complex subunit Mic60 family.</text>
</comment>
<evidence type="ECO:0000256" key="3">
    <source>
        <dbReference type="ARBA" id="ARBA00022692"/>
    </source>
</evidence>
<evidence type="ECO:0000256" key="9">
    <source>
        <dbReference type="SAM" id="MobiDB-lite"/>
    </source>
</evidence>
<keyword evidence="5" id="KW-1133">Transmembrane helix</keyword>
<keyword evidence="3" id="KW-0812">Transmembrane</keyword>
<dbReference type="GO" id="GO:0042407">
    <property type="term" value="P:cristae formation"/>
    <property type="evidence" value="ECO:0007669"/>
    <property type="project" value="TreeGrafter"/>
</dbReference>
<proteinExistence type="inferred from homology"/>
<sequence length="532" mass="58742">MMRRCILQFSSSRSLYRVPRQITTQMPYFISVRNEFSVASKSQSETTPKPLNPNVKPPSDSGSFLKTFVLVGVGVLTAGVAIDKGYQYLGQSSIREKQPPRSPLGPVEEYVSDVEHVLDKIVESKNEEVSRFNPNVEHVEKKEEVQPSAEVDVLFARSEVDEVPIHLKDLKSGSESVSSETSLLPLASEGSSSKKEIGDGVAYEATGLDKNERVSDGPVSIETETKQPVSEEVEVQGTSTLHKSEDIPKNSLVKDVEPSNSLLDTYFLGENNEKSNDFSSQGAIIDQNVPTSEDKEELVGTSEELKDISKDGKVILDILQVIHAAENKQAELDARIFAKEKSLLKEKFEKELKDAIVKEVMYAEKAAILDKELSKERVKTANTIKLLQNKAEEDLKMEIERKEKETEVELKKVQDLAKAELAAAIVSEKASQIEKMAEADLHIKALCMAFYARSEEARQIHSVHKLALGALALQDALSIGLPIQTEIDALHTYLEGIDKESLLGLALSSLPEETLKSGTDTQLQLSQKASCF</sequence>
<dbReference type="PANTHER" id="PTHR15415:SF7">
    <property type="entry name" value="MICOS COMPLEX SUBUNIT MIC60"/>
    <property type="match status" value="1"/>
</dbReference>
<evidence type="ECO:0000256" key="6">
    <source>
        <dbReference type="ARBA" id="ARBA00023128"/>
    </source>
</evidence>
<gene>
    <name evidence="10" type="ORF">GIB67_026077</name>
</gene>
<dbReference type="GO" id="GO:0061617">
    <property type="term" value="C:MICOS complex"/>
    <property type="evidence" value="ECO:0007669"/>
    <property type="project" value="TreeGrafter"/>
</dbReference>
<protein>
    <submittedName>
        <fullName evidence="10">Uncharacterized protein</fullName>
    </submittedName>
</protein>
<reference evidence="10 11" key="1">
    <citation type="journal article" date="2020" name="IScience">
        <title>Genome Sequencing of the Endangered Kingdonia uniflora (Circaeasteraceae, Ranunculales) Reveals Potential Mechanisms of Evolutionary Specialization.</title>
        <authorList>
            <person name="Sun Y."/>
            <person name="Deng T."/>
            <person name="Zhang A."/>
            <person name="Moore M.J."/>
            <person name="Landis J.B."/>
            <person name="Lin N."/>
            <person name="Zhang H."/>
            <person name="Zhang X."/>
            <person name="Huang J."/>
            <person name="Zhang X."/>
            <person name="Sun H."/>
            <person name="Wang H."/>
        </authorList>
    </citation>
    <scope>NUCLEOTIDE SEQUENCE [LARGE SCALE GENOMIC DNA]</scope>
    <source>
        <strain evidence="10">TB1705</strain>
        <tissue evidence="10">Leaf</tissue>
    </source>
</reference>
<evidence type="ECO:0000256" key="5">
    <source>
        <dbReference type="ARBA" id="ARBA00022989"/>
    </source>
</evidence>
<keyword evidence="7" id="KW-0472">Membrane</keyword>
<evidence type="ECO:0000256" key="7">
    <source>
        <dbReference type="ARBA" id="ARBA00023136"/>
    </source>
</evidence>
<dbReference type="InterPro" id="IPR019133">
    <property type="entry name" value="MIC60"/>
</dbReference>
<dbReference type="PANTHER" id="PTHR15415">
    <property type="entry name" value="MITOFILIN"/>
    <property type="match status" value="1"/>
</dbReference>
<evidence type="ECO:0000256" key="2">
    <source>
        <dbReference type="ARBA" id="ARBA00010877"/>
    </source>
</evidence>
<evidence type="ECO:0000313" key="10">
    <source>
        <dbReference type="EMBL" id="KAF6149221.1"/>
    </source>
</evidence>
<comment type="caution">
    <text evidence="10">The sequence shown here is derived from an EMBL/GenBank/DDBJ whole genome shotgun (WGS) entry which is preliminary data.</text>
</comment>
<organism evidence="10 11">
    <name type="scientific">Kingdonia uniflora</name>
    <dbReference type="NCBI Taxonomy" id="39325"/>
    <lineage>
        <taxon>Eukaryota</taxon>
        <taxon>Viridiplantae</taxon>
        <taxon>Streptophyta</taxon>
        <taxon>Embryophyta</taxon>
        <taxon>Tracheophyta</taxon>
        <taxon>Spermatophyta</taxon>
        <taxon>Magnoliopsida</taxon>
        <taxon>Ranunculales</taxon>
        <taxon>Circaeasteraceae</taxon>
        <taxon>Kingdonia</taxon>
    </lineage>
</organism>
<feature type="region of interest" description="Disordered" evidence="9">
    <location>
        <begin position="171"/>
        <end position="246"/>
    </location>
</feature>
<dbReference type="EMBL" id="JACGCM010001798">
    <property type="protein sequence ID" value="KAF6149221.1"/>
    <property type="molecule type" value="Genomic_DNA"/>
</dbReference>
<dbReference type="Pfam" id="PF09731">
    <property type="entry name" value="Mitofilin"/>
    <property type="match status" value="1"/>
</dbReference>
<accession>A0A7J7M2X8</accession>
<evidence type="ECO:0000313" key="11">
    <source>
        <dbReference type="Proteomes" id="UP000541444"/>
    </source>
</evidence>
<dbReference type="Proteomes" id="UP000541444">
    <property type="component" value="Unassembled WGS sequence"/>
</dbReference>
<dbReference type="AlphaFoldDB" id="A0A7J7M2X8"/>
<dbReference type="OrthoDB" id="10261039at2759"/>
<name>A0A7J7M2X8_9MAGN</name>
<keyword evidence="11" id="KW-1185">Reference proteome</keyword>
<evidence type="ECO:0000256" key="1">
    <source>
        <dbReference type="ARBA" id="ARBA00004273"/>
    </source>
</evidence>